<evidence type="ECO:0000313" key="1">
    <source>
        <dbReference type="EMBL" id="KAI4363898.1"/>
    </source>
</evidence>
<proteinExistence type="predicted"/>
<sequence length="113" mass="12914">MWVTIKAGPFSRVRRTKGYSLCKVLKRKVGCCPCTRLGWKRWGAGVWQHKWWGGGVGGYSSLIPILEFLYEEQCRTLSGCNQSIAASRHSMSACSFVFRKMSKREWTLLCCDL</sequence>
<reference evidence="2" key="1">
    <citation type="journal article" date="2023" name="Front. Plant Sci.">
        <title>Chromosomal-level genome assembly of Melastoma candidum provides insights into trichome evolution.</title>
        <authorList>
            <person name="Zhong Y."/>
            <person name="Wu W."/>
            <person name="Sun C."/>
            <person name="Zou P."/>
            <person name="Liu Y."/>
            <person name="Dai S."/>
            <person name="Zhou R."/>
        </authorList>
    </citation>
    <scope>NUCLEOTIDE SEQUENCE [LARGE SCALE GENOMIC DNA]</scope>
</reference>
<accession>A0ACB9QBD7</accession>
<organism evidence="1 2">
    <name type="scientific">Melastoma candidum</name>
    <dbReference type="NCBI Taxonomy" id="119954"/>
    <lineage>
        <taxon>Eukaryota</taxon>
        <taxon>Viridiplantae</taxon>
        <taxon>Streptophyta</taxon>
        <taxon>Embryophyta</taxon>
        <taxon>Tracheophyta</taxon>
        <taxon>Spermatophyta</taxon>
        <taxon>Magnoliopsida</taxon>
        <taxon>eudicotyledons</taxon>
        <taxon>Gunneridae</taxon>
        <taxon>Pentapetalae</taxon>
        <taxon>rosids</taxon>
        <taxon>malvids</taxon>
        <taxon>Myrtales</taxon>
        <taxon>Melastomataceae</taxon>
        <taxon>Melastomatoideae</taxon>
        <taxon>Melastomateae</taxon>
        <taxon>Melastoma</taxon>
    </lineage>
</organism>
<dbReference type="EMBL" id="CM042885">
    <property type="protein sequence ID" value="KAI4363898.1"/>
    <property type="molecule type" value="Genomic_DNA"/>
</dbReference>
<gene>
    <name evidence="1" type="ORF">MLD38_020061</name>
</gene>
<comment type="caution">
    <text evidence="1">The sequence shown here is derived from an EMBL/GenBank/DDBJ whole genome shotgun (WGS) entry which is preliminary data.</text>
</comment>
<keyword evidence="2" id="KW-1185">Reference proteome</keyword>
<name>A0ACB9QBD7_9MYRT</name>
<dbReference type="Proteomes" id="UP001057402">
    <property type="component" value="Chromosome 6"/>
</dbReference>
<evidence type="ECO:0000313" key="2">
    <source>
        <dbReference type="Proteomes" id="UP001057402"/>
    </source>
</evidence>
<protein>
    <submittedName>
        <fullName evidence="1">Uncharacterized protein</fullName>
    </submittedName>
</protein>